<dbReference type="GO" id="GO:0005783">
    <property type="term" value="C:endoplasmic reticulum"/>
    <property type="evidence" value="ECO:0007669"/>
    <property type="project" value="TreeGrafter"/>
</dbReference>
<dbReference type="GO" id="GO:0016020">
    <property type="term" value="C:membrane"/>
    <property type="evidence" value="ECO:0007669"/>
    <property type="project" value="TreeGrafter"/>
</dbReference>
<accession>A0A6P8Q8Y9</accession>
<dbReference type="Pfam" id="PF00501">
    <property type="entry name" value="AMP-binding"/>
    <property type="match status" value="1"/>
</dbReference>
<organism evidence="6 7">
    <name type="scientific">Geotrypetes seraphini</name>
    <name type="common">Gaboon caecilian</name>
    <name type="synonym">Caecilia seraphini</name>
    <dbReference type="NCBI Taxonomy" id="260995"/>
    <lineage>
        <taxon>Eukaryota</taxon>
        <taxon>Metazoa</taxon>
        <taxon>Chordata</taxon>
        <taxon>Craniata</taxon>
        <taxon>Vertebrata</taxon>
        <taxon>Euteleostomi</taxon>
        <taxon>Amphibia</taxon>
        <taxon>Gymnophiona</taxon>
        <taxon>Geotrypetes</taxon>
    </lineage>
</organism>
<evidence type="ECO:0000313" key="7">
    <source>
        <dbReference type="RefSeq" id="XP_033792799.1"/>
    </source>
</evidence>
<dbReference type="CDD" id="cd05933">
    <property type="entry name" value="ACSBG_like"/>
    <property type="match status" value="1"/>
</dbReference>
<keyword evidence="1" id="KW-0436">Ligase</keyword>
<dbReference type="PANTHER" id="PTHR43272">
    <property type="entry name" value="LONG-CHAIN-FATTY-ACID--COA LIGASE"/>
    <property type="match status" value="1"/>
</dbReference>
<evidence type="ECO:0000256" key="2">
    <source>
        <dbReference type="ARBA" id="ARBA00022832"/>
    </source>
</evidence>
<dbReference type="InterPro" id="IPR042099">
    <property type="entry name" value="ANL_N_sf"/>
</dbReference>
<dbReference type="SUPFAM" id="SSF56801">
    <property type="entry name" value="Acetyl-CoA synthetase-like"/>
    <property type="match status" value="1"/>
</dbReference>
<dbReference type="RefSeq" id="XP_033792799.1">
    <property type="nucleotide sequence ID" value="XM_033936908.1"/>
</dbReference>
<dbReference type="PANTHER" id="PTHR43272:SF32">
    <property type="entry name" value="AMP-DEPENDENT SYNTHETASE_LIGASE DOMAIN-CONTAINING PROTEIN"/>
    <property type="match status" value="1"/>
</dbReference>
<dbReference type="EC" id="6.2.1.3" evidence="4"/>
<dbReference type="InterPro" id="IPR020845">
    <property type="entry name" value="AMP-binding_CS"/>
</dbReference>
<dbReference type="InterPro" id="IPR000873">
    <property type="entry name" value="AMP-dep_synth/lig_dom"/>
</dbReference>
<dbReference type="GeneID" id="117356937"/>
<dbReference type="InParanoid" id="A0A6P8Q8Y9"/>
<dbReference type="Pfam" id="PF23562">
    <property type="entry name" value="AMP-binding_C_3"/>
    <property type="match status" value="1"/>
</dbReference>
<evidence type="ECO:0000256" key="3">
    <source>
        <dbReference type="ARBA" id="ARBA00023098"/>
    </source>
</evidence>
<sequence length="795" mass="88309">MSRSCHPSLCVLRQPRSGQRKEAMSTKISCFLYSKRCSFQPAATLASHLSVLPSIKAKDVPKQSKRQGGALGKTSRQWLTVKEHIGIDWTSKHEQRRTLTAVTAQIQKGKESAPQAKGGWSWGEGPPDITSTLGGDLALVAQGDFSIASKLAPADNLWTTERDGAVRLRMGQTGPEAEPPITIHQLFQQTLERYSNRPALAVKRDGQWKTTTYLEYYQACRAAAKGFLKLGLERFHGVAILGFNCPEWFFADIGAIMAGGIPAGIYVTSSPEACQYVAENCKANILVVENHQQLTKILQVQSKLPHLKAIIQYHGELKEKRPNLYMWKEFMQLGSDVLDSQLDEIIAPQKANQCCTLIYTSGTTGNPKGVMLSHDNMTWSLKAFGNALGVGEDEVMVSYLPLSHIAAQVYDIWLPITFGGITYFAEPDALKGSLITTLQEVRPTVFIGVPRVWEKIQEELKNLDATSSIMRKKTTAQARAIGLRANYNHMNGNNSVPWGYTLAHYVVLRKIQEVVGLDRCHICNIGAAPTSKDIFDYFMSINLPLHELYGMSESTGAHVVSTSNSFLIPSCGKELLGCKIRIDKPDKDGNGEVCYWGRDVFMGYLNMKEKTLEALDEEGWLHSGDIGKLDQHGFLYITGRIKELIITSGGENIPPSPIENSVKEEVPIISNAMVIGDERKFLSLLITLKCNIDRKTGEPQDELNLEAVQFCQELGSRATRVSEVIGSKDPVIYKAIQEGIERVNERAVSNAQKIQKWTILDKDFSVVGGEIGPTMKLRRHIVLQLYQDTIDAFYK</sequence>
<evidence type="ECO:0000313" key="6">
    <source>
        <dbReference type="Proteomes" id="UP000515159"/>
    </source>
</evidence>
<dbReference type="KEGG" id="gsh:117356937"/>
<dbReference type="OrthoDB" id="3633556at2759"/>
<dbReference type="Proteomes" id="UP000515159">
    <property type="component" value="Chromosome 1"/>
</dbReference>
<proteinExistence type="predicted"/>
<dbReference type="PROSITE" id="PS00455">
    <property type="entry name" value="AMP_BINDING"/>
    <property type="match status" value="1"/>
</dbReference>
<reference evidence="7" key="1">
    <citation type="submission" date="2025-08" db="UniProtKB">
        <authorList>
            <consortium name="RefSeq"/>
        </authorList>
    </citation>
    <scope>IDENTIFICATION</scope>
</reference>
<gene>
    <name evidence="7" type="primary">LOC117356937</name>
</gene>
<dbReference type="AlphaFoldDB" id="A0A6P8Q8Y9"/>
<dbReference type="Gene3D" id="3.40.50.12780">
    <property type="entry name" value="N-terminal domain of ligase-like"/>
    <property type="match status" value="1"/>
</dbReference>
<evidence type="ECO:0000259" key="5">
    <source>
        <dbReference type="Pfam" id="PF00501"/>
    </source>
</evidence>
<dbReference type="FunCoup" id="A0A6P8Q8Y9">
    <property type="interactions" value="394"/>
</dbReference>
<keyword evidence="2" id="KW-0276">Fatty acid metabolism</keyword>
<name>A0A6P8Q8Y9_GEOSA</name>
<keyword evidence="3" id="KW-0443">Lipid metabolism</keyword>
<dbReference type="GO" id="GO:0004467">
    <property type="term" value="F:long-chain fatty acid-CoA ligase activity"/>
    <property type="evidence" value="ECO:0007669"/>
    <property type="project" value="UniProtKB-EC"/>
</dbReference>
<feature type="domain" description="AMP-dependent synthetase/ligase" evidence="5">
    <location>
        <begin position="187"/>
        <end position="605"/>
    </location>
</feature>
<keyword evidence="6" id="KW-1185">Reference proteome</keyword>
<protein>
    <recommendedName>
        <fullName evidence="4">long-chain-fatty-acid--CoA ligase</fullName>
        <ecNumber evidence="4">6.2.1.3</ecNumber>
    </recommendedName>
</protein>
<evidence type="ECO:0000256" key="1">
    <source>
        <dbReference type="ARBA" id="ARBA00022598"/>
    </source>
</evidence>
<evidence type="ECO:0000256" key="4">
    <source>
        <dbReference type="ARBA" id="ARBA00026121"/>
    </source>
</evidence>